<dbReference type="GO" id="GO:0004449">
    <property type="term" value="F:isocitrate dehydrogenase (NAD+) activity"/>
    <property type="evidence" value="ECO:0007669"/>
    <property type="project" value="TreeGrafter"/>
</dbReference>
<dbReference type="Proteomes" id="UP001443914">
    <property type="component" value="Unassembled WGS sequence"/>
</dbReference>
<protein>
    <recommendedName>
        <fullName evidence="3">Isopropylmalate dehydrogenase-like domain-containing protein</fullName>
    </recommendedName>
</protein>
<sequence>MMLRHLQFPSFADRLETAVRRVIAEGKYRTKDLGGNNTTQEIVDAVIANLD</sequence>
<dbReference type="AlphaFoldDB" id="A0AAW1GVZ7"/>
<dbReference type="GO" id="GO:0005739">
    <property type="term" value="C:mitochondrion"/>
    <property type="evidence" value="ECO:0007669"/>
    <property type="project" value="TreeGrafter"/>
</dbReference>
<organism evidence="4 5">
    <name type="scientific">Saponaria officinalis</name>
    <name type="common">Common soapwort</name>
    <name type="synonym">Lychnis saponaria</name>
    <dbReference type="NCBI Taxonomy" id="3572"/>
    <lineage>
        <taxon>Eukaryota</taxon>
        <taxon>Viridiplantae</taxon>
        <taxon>Streptophyta</taxon>
        <taxon>Embryophyta</taxon>
        <taxon>Tracheophyta</taxon>
        <taxon>Spermatophyta</taxon>
        <taxon>Magnoliopsida</taxon>
        <taxon>eudicotyledons</taxon>
        <taxon>Gunneridae</taxon>
        <taxon>Pentapetalae</taxon>
        <taxon>Caryophyllales</taxon>
        <taxon>Caryophyllaceae</taxon>
        <taxon>Caryophylleae</taxon>
        <taxon>Saponaria</taxon>
    </lineage>
</organism>
<dbReference type="PANTHER" id="PTHR11835:SF42">
    <property type="entry name" value="ISOCITRATE DEHYDROGENASE [NAD] SUBUNIT BETA, MITOCHONDRIAL"/>
    <property type="match status" value="1"/>
</dbReference>
<dbReference type="EMBL" id="JBDFQZ010000013">
    <property type="protein sequence ID" value="KAK9668228.1"/>
    <property type="molecule type" value="Genomic_DNA"/>
</dbReference>
<proteinExistence type="inferred from homology"/>
<dbReference type="GO" id="GO:0006102">
    <property type="term" value="P:isocitrate metabolic process"/>
    <property type="evidence" value="ECO:0007669"/>
    <property type="project" value="TreeGrafter"/>
</dbReference>
<dbReference type="SUPFAM" id="SSF53659">
    <property type="entry name" value="Isocitrate/Isopropylmalate dehydrogenase-like"/>
    <property type="match status" value="1"/>
</dbReference>
<dbReference type="Pfam" id="PF00180">
    <property type="entry name" value="Iso_dh"/>
    <property type="match status" value="1"/>
</dbReference>
<evidence type="ECO:0000256" key="2">
    <source>
        <dbReference type="ARBA" id="ARBA00022532"/>
    </source>
</evidence>
<dbReference type="PANTHER" id="PTHR11835">
    <property type="entry name" value="DECARBOXYLATING DEHYDROGENASES-ISOCITRATE, ISOPROPYLMALATE, TARTRATE"/>
    <property type="match status" value="1"/>
</dbReference>
<evidence type="ECO:0000313" key="5">
    <source>
        <dbReference type="Proteomes" id="UP001443914"/>
    </source>
</evidence>
<name>A0AAW1GVZ7_SAPOF</name>
<dbReference type="Gene3D" id="3.40.718.10">
    <property type="entry name" value="Isopropylmalate Dehydrogenase"/>
    <property type="match status" value="1"/>
</dbReference>
<evidence type="ECO:0000313" key="4">
    <source>
        <dbReference type="EMBL" id="KAK9668228.1"/>
    </source>
</evidence>
<dbReference type="InterPro" id="IPR024084">
    <property type="entry name" value="IsoPropMal-DH-like_dom"/>
</dbReference>
<accession>A0AAW1GVZ7</accession>
<comment type="similarity">
    <text evidence="1">Belongs to the isocitrate and isopropylmalate dehydrogenases family.</text>
</comment>
<evidence type="ECO:0000259" key="3">
    <source>
        <dbReference type="Pfam" id="PF00180"/>
    </source>
</evidence>
<feature type="domain" description="Isopropylmalate dehydrogenase-like" evidence="3">
    <location>
        <begin position="1"/>
        <end position="46"/>
    </location>
</feature>
<comment type="caution">
    <text evidence="4">The sequence shown here is derived from an EMBL/GenBank/DDBJ whole genome shotgun (WGS) entry which is preliminary data.</text>
</comment>
<evidence type="ECO:0000256" key="1">
    <source>
        <dbReference type="ARBA" id="ARBA00007769"/>
    </source>
</evidence>
<keyword evidence="2" id="KW-0816">Tricarboxylic acid cycle</keyword>
<keyword evidence="5" id="KW-1185">Reference proteome</keyword>
<gene>
    <name evidence="4" type="ORF">RND81_13G042800</name>
</gene>
<dbReference type="GO" id="GO:0006099">
    <property type="term" value="P:tricarboxylic acid cycle"/>
    <property type="evidence" value="ECO:0007669"/>
    <property type="project" value="UniProtKB-KW"/>
</dbReference>
<reference evidence="4" key="1">
    <citation type="submission" date="2024-03" db="EMBL/GenBank/DDBJ databases">
        <title>WGS assembly of Saponaria officinalis var. Norfolk2.</title>
        <authorList>
            <person name="Jenkins J."/>
            <person name="Shu S."/>
            <person name="Grimwood J."/>
            <person name="Barry K."/>
            <person name="Goodstein D."/>
            <person name="Schmutz J."/>
            <person name="Leebens-Mack J."/>
            <person name="Osbourn A."/>
        </authorList>
    </citation>
    <scope>NUCLEOTIDE SEQUENCE [LARGE SCALE GENOMIC DNA]</scope>
    <source>
        <strain evidence="4">JIC</strain>
    </source>
</reference>